<reference evidence="1" key="1">
    <citation type="journal article" date="2021" name="Int. J. Biol. Macromol.">
        <title>Massive gene rearrangement in mitogenomes of phytoseiid mites.</title>
        <authorList>
            <person name="Zhang B."/>
            <person name="Havird J.C."/>
            <person name="Wang E."/>
            <person name="Lv J."/>
            <person name="Xu X."/>
        </authorList>
    </citation>
    <scope>NUCLEOTIDE SEQUENCE</scope>
</reference>
<dbReference type="EMBL" id="MW762685">
    <property type="protein sequence ID" value="QXT43910.1"/>
    <property type="molecule type" value="Genomic_DNA"/>
</dbReference>
<accession>A0A8F6U2S8</accession>
<keyword evidence="1" id="KW-0496">Mitochondrion</keyword>
<dbReference type="AlphaFoldDB" id="A0A8F6U2S8"/>
<gene>
    <name evidence="1" type="primary">atp8</name>
</gene>
<geneLocation type="mitochondrion" evidence="1"/>
<sequence length="53" mass="6315">MPQMNPMNWMMIFCLILVTFIYLLMMTYFSTSNKIIPIPQSNPISNSKKNLKW</sequence>
<name>A0A8F6U2S8_9ACAR</name>
<organism evidence="1">
    <name type="scientific">Neoseiulus womersleyi</name>
    <dbReference type="NCBI Taxonomy" id="322050"/>
    <lineage>
        <taxon>Eukaryota</taxon>
        <taxon>Metazoa</taxon>
        <taxon>Ecdysozoa</taxon>
        <taxon>Arthropoda</taxon>
        <taxon>Chelicerata</taxon>
        <taxon>Arachnida</taxon>
        <taxon>Acari</taxon>
        <taxon>Parasitiformes</taxon>
        <taxon>Mesostigmata</taxon>
        <taxon>Gamasina</taxon>
        <taxon>Phytoseioidea</taxon>
        <taxon>Phytoseiidae</taxon>
        <taxon>Amblyseiinae</taxon>
        <taxon>Neoseiulus</taxon>
    </lineage>
</organism>
<protein>
    <submittedName>
        <fullName evidence="1">ATP synthase F0 subunit 8</fullName>
    </submittedName>
</protein>
<proteinExistence type="predicted"/>
<evidence type="ECO:0000313" key="1">
    <source>
        <dbReference type="EMBL" id="QXT43910.1"/>
    </source>
</evidence>